<evidence type="ECO:0000256" key="3">
    <source>
        <dbReference type="ARBA" id="ARBA00022989"/>
    </source>
</evidence>
<dbReference type="InterPro" id="IPR044880">
    <property type="entry name" value="NCX_ion-bd_dom_sf"/>
</dbReference>
<dbReference type="Pfam" id="PF01699">
    <property type="entry name" value="Na_Ca_ex"/>
    <property type="match status" value="2"/>
</dbReference>
<feature type="transmembrane region" description="Helical" evidence="5">
    <location>
        <begin position="102"/>
        <end position="120"/>
    </location>
</feature>
<reference evidence="7 8" key="1">
    <citation type="journal article" date="2016" name="Nat. Commun.">
        <title>Thousands of microbial genomes shed light on interconnected biogeochemical processes in an aquifer system.</title>
        <authorList>
            <person name="Anantharaman K."/>
            <person name="Brown C.T."/>
            <person name="Hug L.A."/>
            <person name="Sharon I."/>
            <person name="Castelle C.J."/>
            <person name="Probst A.J."/>
            <person name="Thomas B.C."/>
            <person name="Singh A."/>
            <person name="Wilkins M.J."/>
            <person name="Karaoz U."/>
            <person name="Brodie E.L."/>
            <person name="Williams K.H."/>
            <person name="Hubbard S.S."/>
            <person name="Banfield J.F."/>
        </authorList>
    </citation>
    <scope>NUCLEOTIDE SEQUENCE [LARGE SCALE GENOMIC DNA]</scope>
</reference>
<feature type="transmembrane region" description="Helical" evidence="5">
    <location>
        <begin position="37"/>
        <end position="59"/>
    </location>
</feature>
<feature type="transmembrane region" description="Helical" evidence="5">
    <location>
        <begin position="71"/>
        <end position="90"/>
    </location>
</feature>
<dbReference type="GO" id="GO:0006874">
    <property type="term" value="P:intracellular calcium ion homeostasis"/>
    <property type="evidence" value="ECO:0007669"/>
    <property type="project" value="TreeGrafter"/>
</dbReference>
<evidence type="ECO:0000259" key="6">
    <source>
        <dbReference type="Pfam" id="PF01699"/>
    </source>
</evidence>
<gene>
    <name evidence="7" type="ORF">A2856_01910</name>
</gene>
<keyword evidence="3 5" id="KW-1133">Transmembrane helix</keyword>
<dbReference type="InterPro" id="IPR004837">
    <property type="entry name" value="NaCa_Exmemb"/>
</dbReference>
<feature type="transmembrane region" description="Helical" evidence="5">
    <location>
        <begin position="262"/>
        <end position="280"/>
    </location>
</feature>
<feature type="transmembrane region" description="Helical" evidence="5">
    <location>
        <begin position="292"/>
        <end position="308"/>
    </location>
</feature>
<feature type="transmembrane region" description="Helical" evidence="5">
    <location>
        <begin position="231"/>
        <end position="250"/>
    </location>
</feature>
<organism evidence="7 8">
    <name type="scientific">Candidatus Uhrbacteria bacterium RIFCSPHIGHO2_01_FULL_63_20</name>
    <dbReference type="NCBI Taxonomy" id="1802385"/>
    <lineage>
        <taxon>Bacteria</taxon>
        <taxon>Candidatus Uhriibacteriota</taxon>
    </lineage>
</organism>
<feature type="domain" description="Sodium/calcium exchanger membrane region" evidence="6">
    <location>
        <begin position="6"/>
        <end position="144"/>
    </location>
</feature>
<dbReference type="GO" id="GO:0008273">
    <property type="term" value="F:calcium, potassium:sodium antiporter activity"/>
    <property type="evidence" value="ECO:0007669"/>
    <property type="project" value="TreeGrafter"/>
</dbReference>
<dbReference type="Proteomes" id="UP000177885">
    <property type="component" value="Unassembled WGS sequence"/>
</dbReference>
<accession>A0A1F7TKD8</accession>
<evidence type="ECO:0000256" key="1">
    <source>
        <dbReference type="ARBA" id="ARBA00004141"/>
    </source>
</evidence>
<dbReference type="InterPro" id="IPR004481">
    <property type="entry name" value="K/Na/Ca-exchanger"/>
</dbReference>
<protein>
    <recommendedName>
        <fullName evidence="6">Sodium/calcium exchanger membrane region domain-containing protein</fullName>
    </recommendedName>
</protein>
<name>A0A1F7TKD8_9BACT</name>
<feature type="transmembrane region" description="Helical" evidence="5">
    <location>
        <begin position="6"/>
        <end position="25"/>
    </location>
</feature>
<dbReference type="Gene3D" id="1.20.1420.30">
    <property type="entry name" value="NCX, central ion-binding region"/>
    <property type="match status" value="1"/>
</dbReference>
<evidence type="ECO:0000256" key="2">
    <source>
        <dbReference type="ARBA" id="ARBA00022692"/>
    </source>
</evidence>
<dbReference type="AlphaFoldDB" id="A0A1F7TKD8"/>
<keyword evidence="4 5" id="KW-0472">Membrane</keyword>
<dbReference type="GO" id="GO:0005262">
    <property type="term" value="F:calcium channel activity"/>
    <property type="evidence" value="ECO:0007669"/>
    <property type="project" value="TreeGrafter"/>
</dbReference>
<dbReference type="PANTHER" id="PTHR10846">
    <property type="entry name" value="SODIUM/POTASSIUM/CALCIUM EXCHANGER"/>
    <property type="match status" value="1"/>
</dbReference>
<comment type="subcellular location">
    <subcellularLocation>
        <location evidence="1">Membrane</location>
        <topology evidence="1">Multi-pass membrane protein</topology>
    </subcellularLocation>
</comment>
<keyword evidence="2 5" id="KW-0812">Transmembrane</keyword>
<feature type="transmembrane region" description="Helical" evidence="5">
    <location>
        <begin position="167"/>
        <end position="185"/>
    </location>
</feature>
<proteinExistence type="predicted"/>
<dbReference type="EMBL" id="MGDT01000007">
    <property type="protein sequence ID" value="OGL66429.1"/>
    <property type="molecule type" value="Genomic_DNA"/>
</dbReference>
<sequence>MGSALSVIAIVLLFLLIGRLAGVVVSRARALGTRLGIGTFFLGVLLGLFTSAPEAAIAINAAAAQAPSLSAGNLIGGTAVLFGLIAALLAIRAGKLPVHEGISGLAAAGAYLLLPVILALDGSLSLVDALALGAGYFGVLVLVYGASRRQGFALPHVRLTDGSPRDILVLIAATAAIALCAAAVVRLTVPLAAAFGIPELVIGIVAYSLGTNLPELMIAARASKRPDALPVATLLGSALANPFMLGLLALSADRPLEFHDGFRAVAALYAAIVALFFVFARSGRRFHRGEGIALFALYVAFVLFASRVS</sequence>
<comment type="caution">
    <text evidence="7">The sequence shown here is derived from an EMBL/GenBank/DDBJ whole genome shotgun (WGS) entry which is preliminary data.</text>
</comment>
<dbReference type="STRING" id="1802385.A2856_01910"/>
<dbReference type="GO" id="GO:0005886">
    <property type="term" value="C:plasma membrane"/>
    <property type="evidence" value="ECO:0007669"/>
    <property type="project" value="TreeGrafter"/>
</dbReference>
<evidence type="ECO:0000313" key="7">
    <source>
        <dbReference type="EMBL" id="OGL66429.1"/>
    </source>
</evidence>
<evidence type="ECO:0000256" key="4">
    <source>
        <dbReference type="ARBA" id="ARBA00023136"/>
    </source>
</evidence>
<evidence type="ECO:0000313" key="8">
    <source>
        <dbReference type="Proteomes" id="UP000177885"/>
    </source>
</evidence>
<feature type="domain" description="Sodium/calcium exchanger membrane region" evidence="6">
    <location>
        <begin position="167"/>
        <end position="305"/>
    </location>
</feature>
<evidence type="ECO:0000256" key="5">
    <source>
        <dbReference type="SAM" id="Phobius"/>
    </source>
</evidence>
<feature type="transmembrane region" description="Helical" evidence="5">
    <location>
        <begin position="191"/>
        <end position="210"/>
    </location>
</feature>
<feature type="transmembrane region" description="Helical" evidence="5">
    <location>
        <begin position="126"/>
        <end position="146"/>
    </location>
</feature>
<dbReference type="PANTHER" id="PTHR10846:SF8">
    <property type="entry name" value="INNER MEMBRANE PROTEIN YRBG"/>
    <property type="match status" value="1"/>
</dbReference>